<dbReference type="InterPro" id="IPR018673">
    <property type="entry name" value="DUF2141"/>
</dbReference>
<dbReference type="Proteomes" id="UP001143545">
    <property type="component" value="Unassembled WGS sequence"/>
</dbReference>
<reference evidence="2" key="1">
    <citation type="submission" date="2022-07" db="EMBL/GenBank/DDBJ databases">
        <title>Taxonomy of Novel Oxalotrophic and Methylotrophic Bacteria.</title>
        <authorList>
            <person name="Sahin N."/>
            <person name="Tani A."/>
        </authorList>
    </citation>
    <scope>NUCLEOTIDE SEQUENCE</scope>
    <source>
        <strain evidence="2">AM327</strain>
    </source>
</reference>
<name>A0A9W6EVJ7_9FLAO</name>
<dbReference type="EMBL" id="BRVP01000004">
    <property type="protein sequence ID" value="GLB51623.1"/>
    <property type="molecule type" value="Genomic_DNA"/>
</dbReference>
<protein>
    <recommendedName>
        <fullName evidence="4">DUF2141 domain-containing protein</fullName>
    </recommendedName>
</protein>
<comment type="caution">
    <text evidence="2">The sequence shown here is derived from an EMBL/GenBank/DDBJ whole genome shotgun (WGS) entry which is preliminary data.</text>
</comment>
<proteinExistence type="predicted"/>
<evidence type="ECO:0000313" key="2">
    <source>
        <dbReference type="EMBL" id="GLB51623.1"/>
    </source>
</evidence>
<dbReference type="RefSeq" id="WP_281752358.1">
    <property type="nucleotide sequence ID" value="NZ_BRVP01000004.1"/>
</dbReference>
<evidence type="ECO:0000313" key="3">
    <source>
        <dbReference type="Proteomes" id="UP001143545"/>
    </source>
</evidence>
<dbReference type="Pfam" id="PF09912">
    <property type="entry name" value="DUF2141"/>
    <property type="match status" value="1"/>
</dbReference>
<dbReference type="AlphaFoldDB" id="A0A9W6EVJ7"/>
<keyword evidence="3" id="KW-1185">Reference proteome</keyword>
<sequence length="139" mass="15076">MKSLVTLLLFVFTSVVSYSQSTDTATITAKVANVTNNNGKVIFGLHTAETFLKSKGVQTVIATIENGVAKASFENVAPGTYAILVLHDENENMKMDYTVNGIPKESYGCSNNPMPFGPPQFNGSKFEVSGEDKTLEIRF</sequence>
<organism evidence="2 3">
    <name type="scientific">Neptunitalea chrysea</name>
    <dbReference type="NCBI Taxonomy" id="1647581"/>
    <lineage>
        <taxon>Bacteria</taxon>
        <taxon>Pseudomonadati</taxon>
        <taxon>Bacteroidota</taxon>
        <taxon>Flavobacteriia</taxon>
        <taxon>Flavobacteriales</taxon>
        <taxon>Flavobacteriaceae</taxon>
        <taxon>Neptunitalea</taxon>
    </lineage>
</organism>
<evidence type="ECO:0008006" key="4">
    <source>
        <dbReference type="Google" id="ProtNLM"/>
    </source>
</evidence>
<feature type="chain" id="PRO_5040857002" description="DUF2141 domain-containing protein" evidence="1">
    <location>
        <begin position="20"/>
        <end position="139"/>
    </location>
</feature>
<evidence type="ECO:0000256" key="1">
    <source>
        <dbReference type="SAM" id="SignalP"/>
    </source>
</evidence>
<keyword evidence="1" id="KW-0732">Signal</keyword>
<accession>A0A9W6EVJ7</accession>
<gene>
    <name evidence="2" type="ORF">NBRC110019_06620</name>
</gene>
<feature type="signal peptide" evidence="1">
    <location>
        <begin position="1"/>
        <end position="19"/>
    </location>
</feature>